<evidence type="ECO:0000256" key="1">
    <source>
        <dbReference type="SAM" id="MobiDB-lite"/>
    </source>
</evidence>
<feature type="transmembrane region" description="Helical" evidence="2">
    <location>
        <begin position="56"/>
        <end position="77"/>
    </location>
</feature>
<dbReference type="HOGENOM" id="CLU_045148_4_0_1"/>
<keyword evidence="2" id="KW-1133">Transmembrane helix</keyword>
<dbReference type="OrthoDB" id="405906at2759"/>
<accession>A0A086T123</accession>
<evidence type="ECO:0000259" key="3">
    <source>
        <dbReference type="Pfam" id="PF24802"/>
    </source>
</evidence>
<organism evidence="4 5">
    <name type="scientific">Hapsidospora chrysogenum (strain ATCC 11550 / CBS 779.69 / DSM 880 / IAM 14645 / JCM 23072 / IMI 49137)</name>
    <name type="common">Acremonium chrysogenum</name>
    <dbReference type="NCBI Taxonomy" id="857340"/>
    <lineage>
        <taxon>Eukaryota</taxon>
        <taxon>Fungi</taxon>
        <taxon>Dikarya</taxon>
        <taxon>Ascomycota</taxon>
        <taxon>Pezizomycotina</taxon>
        <taxon>Sordariomycetes</taxon>
        <taxon>Hypocreomycetidae</taxon>
        <taxon>Hypocreales</taxon>
        <taxon>Bionectriaceae</taxon>
        <taxon>Hapsidospora</taxon>
    </lineage>
</organism>
<keyword evidence="2" id="KW-0812">Transmembrane</keyword>
<evidence type="ECO:0000313" key="5">
    <source>
        <dbReference type="Proteomes" id="UP000029964"/>
    </source>
</evidence>
<keyword evidence="5" id="KW-1185">Reference proteome</keyword>
<evidence type="ECO:0000313" key="4">
    <source>
        <dbReference type="EMBL" id="KFH43055.1"/>
    </source>
</evidence>
<feature type="region of interest" description="Disordered" evidence="1">
    <location>
        <begin position="271"/>
        <end position="300"/>
    </location>
</feature>
<dbReference type="EMBL" id="JPKY01000078">
    <property type="protein sequence ID" value="KFH43055.1"/>
    <property type="molecule type" value="Genomic_DNA"/>
</dbReference>
<dbReference type="PANTHER" id="PTHR37013:SF4">
    <property type="entry name" value="INTEGRAL MEMBRANE PROTEIN"/>
    <property type="match status" value="1"/>
</dbReference>
<feature type="transmembrane region" description="Helical" evidence="2">
    <location>
        <begin position="89"/>
        <end position="114"/>
    </location>
</feature>
<dbReference type="Pfam" id="PF24802">
    <property type="entry name" value="DUF7703"/>
    <property type="match status" value="1"/>
</dbReference>
<feature type="transmembrane region" description="Helical" evidence="2">
    <location>
        <begin position="126"/>
        <end position="148"/>
    </location>
</feature>
<reference evidence="5" key="1">
    <citation type="journal article" date="2014" name="Genome Announc.">
        <title>Genome sequence and annotation of Acremonium chrysogenum, producer of the beta-lactam antibiotic cephalosporin C.</title>
        <authorList>
            <person name="Terfehr D."/>
            <person name="Dahlmann T.A."/>
            <person name="Specht T."/>
            <person name="Zadra I."/>
            <person name="Kuernsteiner H."/>
            <person name="Kueck U."/>
        </authorList>
    </citation>
    <scope>NUCLEOTIDE SEQUENCE [LARGE SCALE GENOMIC DNA]</scope>
    <source>
        <strain evidence="5">ATCC 11550 / CBS 779.69 / DSM 880 / IAM 14645 / JCM 23072 / IMI 49137</strain>
    </source>
</reference>
<proteinExistence type="predicted"/>
<dbReference type="AlphaFoldDB" id="A0A086T123"/>
<feature type="domain" description="DUF7703" evidence="3">
    <location>
        <begin position="23"/>
        <end position="264"/>
    </location>
</feature>
<feature type="transmembrane region" description="Helical" evidence="2">
    <location>
        <begin position="25"/>
        <end position="49"/>
    </location>
</feature>
<dbReference type="Proteomes" id="UP000029964">
    <property type="component" value="Unassembled WGS sequence"/>
</dbReference>
<dbReference type="PANTHER" id="PTHR37013">
    <property type="entry name" value="INTEGRAL MEMBRANE PROTEIN (AFU_ORTHOLOGUE AFUA_1G05950)-RELATED"/>
    <property type="match status" value="1"/>
</dbReference>
<keyword evidence="2" id="KW-0472">Membrane</keyword>
<name>A0A086T123_HAPC1</name>
<comment type="caution">
    <text evidence="4">The sequence shown here is derived from an EMBL/GenBank/DDBJ whole genome shotgun (WGS) entry which is preliminary data.</text>
</comment>
<dbReference type="InterPro" id="IPR056120">
    <property type="entry name" value="DUF7703"/>
</dbReference>
<sequence>MSMLIRRLEGDFDVIEGATDCGAHAYIIVVFLSLALYNVIELVFIIWGYFKRYSGLYFWSFNVSTCGILFFALGFLLTSTKEDKTARDYAFVAMSSTGWVAMVLGQSMVLWSRLHLVLPSRKKLRIILWAIIVNSLCMCIPTPVLVYGNTANGHKKGLWSGVYSIYENIQVSFFFAQEFGLSMIYIFETVKLARLHSELRLSARPRRLMKHLILVQTGIILLDGGTLGLEYSRNYGVQSAYKAFVYGIKLKMEFTILDHLKEMTTGRKDLNSEASAFTPRNSREDQSMGTGTPTEFRGGLYSSHCPKGRGLSFLIPRP</sequence>
<evidence type="ECO:0000256" key="2">
    <source>
        <dbReference type="SAM" id="Phobius"/>
    </source>
</evidence>
<gene>
    <name evidence="4" type="ORF">ACRE_061920</name>
</gene>
<protein>
    <recommendedName>
        <fullName evidence="3">DUF7703 domain-containing protein</fullName>
    </recommendedName>
</protein>